<dbReference type="Proteomes" id="UP001274896">
    <property type="component" value="Unassembled WGS sequence"/>
</dbReference>
<accession>A0AAE0QLX1</accession>
<comment type="similarity">
    <text evidence="1">Belongs to the TRAFAC class TrmE-Era-EngA-EngB-Septin-like GTPase superfamily. AIG1/Toc34/Toc159-like paraseptin GTPase family. IAN subfamily.</text>
</comment>
<evidence type="ECO:0000256" key="2">
    <source>
        <dbReference type="ARBA" id="ARBA00022741"/>
    </source>
</evidence>
<feature type="domain" description="AIG1-type G" evidence="4">
    <location>
        <begin position="76"/>
        <end position="198"/>
    </location>
</feature>
<gene>
    <name evidence="5" type="ORF">QTP70_032191</name>
</gene>
<proteinExistence type="inferred from homology"/>
<dbReference type="Gene3D" id="3.40.50.300">
    <property type="entry name" value="P-loop containing nucleotide triphosphate hydrolases"/>
    <property type="match status" value="1"/>
</dbReference>
<evidence type="ECO:0000313" key="5">
    <source>
        <dbReference type="EMBL" id="KAK3524634.1"/>
    </source>
</evidence>
<keyword evidence="2" id="KW-0547">Nucleotide-binding</keyword>
<reference evidence="5" key="1">
    <citation type="submission" date="2023-06" db="EMBL/GenBank/DDBJ databases">
        <title>Male Hemibagrus guttatus genome.</title>
        <authorList>
            <person name="Bian C."/>
        </authorList>
    </citation>
    <scope>NUCLEOTIDE SEQUENCE</scope>
    <source>
        <strain evidence="5">Male_cb2023</strain>
        <tissue evidence="5">Muscle</tissue>
    </source>
</reference>
<evidence type="ECO:0000256" key="3">
    <source>
        <dbReference type="SAM" id="MobiDB-lite"/>
    </source>
</evidence>
<dbReference type="Pfam" id="PF04548">
    <property type="entry name" value="AIG1"/>
    <property type="match status" value="1"/>
</dbReference>
<feature type="region of interest" description="Disordered" evidence="3">
    <location>
        <begin position="238"/>
        <end position="297"/>
    </location>
</feature>
<organism evidence="5 6">
    <name type="scientific">Hemibagrus guttatus</name>
    <dbReference type="NCBI Taxonomy" id="175788"/>
    <lineage>
        <taxon>Eukaryota</taxon>
        <taxon>Metazoa</taxon>
        <taxon>Chordata</taxon>
        <taxon>Craniata</taxon>
        <taxon>Vertebrata</taxon>
        <taxon>Euteleostomi</taxon>
        <taxon>Actinopterygii</taxon>
        <taxon>Neopterygii</taxon>
        <taxon>Teleostei</taxon>
        <taxon>Ostariophysi</taxon>
        <taxon>Siluriformes</taxon>
        <taxon>Bagridae</taxon>
        <taxon>Hemibagrus</taxon>
    </lineage>
</organism>
<feature type="non-terminal residue" evidence="5">
    <location>
        <position position="524"/>
    </location>
</feature>
<evidence type="ECO:0000256" key="1">
    <source>
        <dbReference type="ARBA" id="ARBA00008535"/>
    </source>
</evidence>
<dbReference type="AlphaFoldDB" id="A0AAE0QLX1"/>
<feature type="region of interest" description="Disordered" evidence="3">
    <location>
        <begin position="318"/>
        <end position="453"/>
    </location>
</feature>
<dbReference type="EMBL" id="JAUCMX010000014">
    <property type="protein sequence ID" value="KAK3524634.1"/>
    <property type="molecule type" value="Genomic_DNA"/>
</dbReference>
<feature type="compositionally biased region" description="Basic and acidic residues" evidence="3">
    <location>
        <begin position="271"/>
        <end position="297"/>
    </location>
</feature>
<keyword evidence="6" id="KW-1185">Reference proteome</keyword>
<name>A0AAE0QLX1_9TELE</name>
<feature type="compositionally biased region" description="Basic and acidic residues" evidence="3">
    <location>
        <begin position="479"/>
        <end position="498"/>
    </location>
</feature>
<evidence type="ECO:0000259" key="4">
    <source>
        <dbReference type="Pfam" id="PF04548"/>
    </source>
</evidence>
<sequence>NPSEECRFILLGGDDYAKKEVCSFMLRNQQNQQRTDLEDWEVKENRVQGRHVTVAISPSSWLESLRSSFFLFRGISKLEKVIKKCLSAVFPGPTAFLLVIRDGRDIGKEHYLLKAGASVFGKEALDYSMVLLVRGSGQKRSDPASMKCVKKCGERYQLLEDTERSVQELFSKVLKMVGDKKRKFFIPPSYEDFMETEFESWEKNRILHMNTFLAKHQEEKDKLIEELRTELDALQLSETSRSKESSLRKELDTSKLREDHLKMELNASQQRESKLRKQVNDYESENSKLRKEWDASKSRENKLRKNYEVLQIRETELKKDLDASKKSESELKKELDASKKSESELKKVLDASKRSESELKKELDASKKSESELKKVLDASKRSESELKKELDASKRSESELKKVLDASKKSESELKKVLDASKRSESELKKVLDASKKSESELKKELEATQQRETKLIKDLDDFRRDECNPGRLLDPPQQRESEVRKEDCGVEKHNTEQEPEPSGTRKRRGSKDIDPPNSHYFF</sequence>
<dbReference type="InterPro" id="IPR006703">
    <property type="entry name" value="G_AIG1"/>
</dbReference>
<protein>
    <recommendedName>
        <fullName evidence="4">AIG1-type G domain-containing protein</fullName>
    </recommendedName>
</protein>
<evidence type="ECO:0000313" key="6">
    <source>
        <dbReference type="Proteomes" id="UP001274896"/>
    </source>
</evidence>
<dbReference type="InterPro" id="IPR027417">
    <property type="entry name" value="P-loop_NTPase"/>
</dbReference>
<comment type="caution">
    <text evidence="5">The sequence shown here is derived from an EMBL/GenBank/DDBJ whole genome shotgun (WGS) entry which is preliminary data.</text>
</comment>
<feature type="compositionally biased region" description="Basic and acidic residues" evidence="3">
    <location>
        <begin position="240"/>
        <end position="263"/>
    </location>
</feature>
<feature type="region of interest" description="Disordered" evidence="3">
    <location>
        <begin position="466"/>
        <end position="524"/>
    </location>
</feature>
<dbReference type="GO" id="GO:0005525">
    <property type="term" value="F:GTP binding"/>
    <property type="evidence" value="ECO:0007669"/>
    <property type="project" value="InterPro"/>
</dbReference>